<dbReference type="CDD" id="cd13128">
    <property type="entry name" value="MATE_Wzx_like"/>
    <property type="match status" value="1"/>
</dbReference>
<dbReference type="Proteomes" id="UP001181046">
    <property type="component" value="Unassembled WGS sequence"/>
</dbReference>
<keyword evidence="7" id="KW-1185">Reference proteome</keyword>
<dbReference type="RefSeq" id="WP_311829170.1">
    <property type="nucleotide sequence ID" value="NZ_JARQAJ010000001.1"/>
</dbReference>
<name>A0ABU3F6P8_9ENTE</name>
<feature type="transmembrane region" description="Helical" evidence="5">
    <location>
        <begin position="142"/>
        <end position="163"/>
    </location>
</feature>
<evidence type="ECO:0000256" key="1">
    <source>
        <dbReference type="ARBA" id="ARBA00004141"/>
    </source>
</evidence>
<dbReference type="InterPro" id="IPR052556">
    <property type="entry name" value="PolySynth_Transporter"/>
</dbReference>
<keyword evidence="4 5" id="KW-0472">Membrane</keyword>
<feature type="transmembrane region" description="Helical" evidence="5">
    <location>
        <begin position="116"/>
        <end position="135"/>
    </location>
</feature>
<feature type="transmembrane region" description="Helical" evidence="5">
    <location>
        <begin position="243"/>
        <end position="267"/>
    </location>
</feature>
<keyword evidence="3 5" id="KW-1133">Transmembrane helix</keyword>
<accession>A0ABU3F6P8</accession>
<feature type="transmembrane region" description="Helical" evidence="5">
    <location>
        <begin position="383"/>
        <end position="403"/>
    </location>
</feature>
<gene>
    <name evidence="6" type="ORF">P7H27_00860</name>
</gene>
<reference evidence="6" key="1">
    <citation type="submission" date="2023-03" db="EMBL/GenBank/DDBJ databases">
        <authorList>
            <person name="Shen W."/>
            <person name="Cai J."/>
        </authorList>
    </citation>
    <scope>NUCLEOTIDE SEQUENCE</scope>
    <source>
        <strain evidence="6">P66-3</strain>
    </source>
</reference>
<feature type="transmembrane region" description="Helical" evidence="5">
    <location>
        <begin position="169"/>
        <end position="190"/>
    </location>
</feature>
<dbReference type="PANTHER" id="PTHR43424">
    <property type="entry name" value="LOCUS PUTATIVE PROTEIN 1-RELATED"/>
    <property type="match status" value="1"/>
</dbReference>
<evidence type="ECO:0000313" key="7">
    <source>
        <dbReference type="Proteomes" id="UP001181046"/>
    </source>
</evidence>
<evidence type="ECO:0000256" key="4">
    <source>
        <dbReference type="ARBA" id="ARBA00023136"/>
    </source>
</evidence>
<keyword evidence="2 5" id="KW-0812">Transmembrane</keyword>
<evidence type="ECO:0000256" key="2">
    <source>
        <dbReference type="ARBA" id="ARBA00022692"/>
    </source>
</evidence>
<feature type="transmembrane region" description="Helical" evidence="5">
    <location>
        <begin position="440"/>
        <end position="462"/>
    </location>
</feature>
<feature type="transmembrane region" description="Helical" evidence="5">
    <location>
        <begin position="49"/>
        <end position="66"/>
    </location>
</feature>
<feature type="transmembrane region" description="Helical" evidence="5">
    <location>
        <begin position="415"/>
        <end position="434"/>
    </location>
</feature>
<evidence type="ECO:0000256" key="5">
    <source>
        <dbReference type="SAM" id="Phobius"/>
    </source>
</evidence>
<proteinExistence type="predicted"/>
<feature type="transmembrane region" description="Helical" evidence="5">
    <location>
        <begin position="327"/>
        <end position="345"/>
    </location>
</feature>
<feature type="transmembrane region" description="Helical" evidence="5">
    <location>
        <begin position="87"/>
        <end position="110"/>
    </location>
</feature>
<evidence type="ECO:0000313" key="6">
    <source>
        <dbReference type="EMBL" id="MDT2758334.1"/>
    </source>
</evidence>
<feature type="transmembrane region" description="Helical" evidence="5">
    <location>
        <begin position="211"/>
        <end position="237"/>
    </location>
</feature>
<evidence type="ECO:0000256" key="3">
    <source>
        <dbReference type="ARBA" id="ARBA00022989"/>
    </source>
</evidence>
<comment type="caution">
    <text evidence="6">The sequence shown here is derived from an EMBL/GenBank/DDBJ whole genome shotgun (WGS) entry which is preliminary data.</text>
</comment>
<sequence>MKNQSMKLNFLFNTLKTLMTILFPAISFPYASRILGVKQIGAVQYSSSIVSYFALFAALGISVYSVREGAKLRNDRKKLSKFSSEMLLINLISTGISYTVLLLFICLNFFNGYVILILVSSLLIVFTTLSVEWLYQIMEDYAYISLRSLIIQIISLILLFTFVKSKEDYLVYAFIIVFSTSGYFFMNLISSRRFVDFFRVGKLELSKHIKPILVVFGVSVASSIYLNIDVVVLGAIFGDYEVGLYTVAVKINVIVRGLISSVGIVVLPRLTNYLYNHKYKEYNQMLRSGVSLNLMLAIPCAIGLFMLSKETILLVSGAEYLEATFASRILAANLIFSTLDGLLYYQVLIPYNLEKKACFGTIFGAVVNLILNFLLVFKFSYNGVAVATLIAEVLVFIMFLYILKEKINIKYLFSDVYKFILAGLPIIPICYFGMRIGNGLVLSLLLVIILSATVYFILLYFLKVSLVHEGLRDIKKLVKRK</sequence>
<feature type="transmembrane region" description="Helical" evidence="5">
    <location>
        <begin position="288"/>
        <end position="307"/>
    </location>
</feature>
<dbReference type="EMBL" id="JARQAJ010000001">
    <property type="protein sequence ID" value="MDT2758334.1"/>
    <property type="molecule type" value="Genomic_DNA"/>
</dbReference>
<organism evidence="6 7">
    <name type="scientific">Enterococcus xiangfangensis</name>
    <dbReference type="NCBI Taxonomy" id="1296537"/>
    <lineage>
        <taxon>Bacteria</taxon>
        <taxon>Bacillati</taxon>
        <taxon>Bacillota</taxon>
        <taxon>Bacilli</taxon>
        <taxon>Lactobacillales</taxon>
        <taxon>Enterococcaceae</taxon>
        <taxon>Enterococcus</taxon>
    </lineage>
</organism>
<feature type="transmembrane region" description="Helical" evidence="5">
    <location>
        <begin position="357"/>
        <end position="377"/>
    </location>
</feature>
<comment type="subcellular location">
    <subcellularLocation>
        <location evidence="1">Membrane</location>
        <topology evidence="1">Multi-pass membrane protein</topology>
    </subcellularLocation>
</comment>
<dbReference type="PANTHER" id="PTHR43424:SF1">
    <property type="entry name" value="LOCUS PUTATIVE PROTEIN 1-RELATED"/>
    <property type="match status" value="1"/>
</dbReference>
<protein>
    <submittedName>
        <fullName evidence="6">Flippase</fullName>
    </submittedName>
</protein>
<dbReference type="Pfam" id="PF01943">
    <property type="entry name" value="Polysacc_synt"/>
    <property type="match status" value="1"/>
</dbReference>
<dbReference type="InterPro" id="IPR002797">
    <property type="entry name" value="Polysacc_synth"/>
</dbReference>